<evidence type="ECO:0008006" key="2">
    <source>
        <dbReference type="Google" id="ProtNLM"/>
    </source>
</evidence>
<dbReference type="AlphaFoldDB" id="A0A699SMG4"/>
<dbReference type="EMBL" id="BKCJ011173157">
    <property type="protein sequence ID" value="GFC98609.1"/>
    <property type="molecule type" value="Genomic_DNA"/>
</dbReference>
<name>A0A699SMG4_TANCI</name>
<evidence type="ECO:0000313" key="1">
    <source>
        <dbReference type="EMBL" id="GFC98609.1"/>
    </source>
</evidence>
<reference evidence="1" key="1">
    <citation type="journal article" date="2019" name="Sci. Rep.">
        <title>Draft genome of Tanacetum cinerariifolium, the natural source of mosquito coil.</title>
        <authorList>
            <person name="Yamashiro T."/>
            <person name="Shiraishi A."/>
            <person name="Satake H."/>
            <person name="Nakayama K."/>
        </authorList>
    </citation>
    <scope>NUCLEOTIDE SEQUENCE</scope>
</reference>
<gene>
    <name evidence="1" type="ORF">Tci_870579</name>
</gene>
<protein>
    <recommendedName>
        <fullName evidence="2">Integrase, catalytic region, zinc finger, CCHC-type, peptidase aspartic, catalytic</fullName>
    </recommendedName>
</protein>
<sequence>MHTFYQRHRFYYHWSKDHPLEQVRGNPCKPVQTRRQQSTDPKMRMFVLTDELHQFDTLKVWELIDKPFGKTEEGIDFEETFAPVSRLEAVWIFVAYATHKSFPIYQMDMKMDFLN</sequence>
<comment type="caution">
    <text evidence="1">The sequence shown here is derived from an EMBL/GenBank/DDBJ whole genome shotgun (WGS) entry which is preliminary data.</text>
</comment>
<organism evidence="1">
    <name type="scientific">Tanacetum cinerariifolium</name>
    <name type="common">Dalmatian daisy</name>
    <name type="synonym">Chrysanthemum cinerariifolium</name>
    <dbReference type="NCBI Taxonomy" id="118510"/>
    <lineage>
        <taxon>Eukaryota</taxon>
        <taxon>Viridiplantae</taxon>
        <taxon>Streptophyta</taxon>
        <taxon>Embryophyta</taxon>
        <taxon>Tracheophyta</taxon>
        <taxon>Spermatophyta</taxon>
        <taxon>Magnoliopsida</taxon>
        <taxon>eudicotyledons</taxon>
        <taxon>Gunneridae</taxon>
        <taxon>Pentapetalae</taxon>
        <taxon>asterids</taxon>
        <taxon>campanulids</taxon>
        <taxon>Asterales</taxon>
        <taxon>Asteraceae</taxon>
        <taxon>Asteroideae</taxon>
        <taxon>Anthemideae</taxon>
        <taxon>Anthemidinae</taxon>
        <taxon>Tanacetum</taxon>
    </lineage>
</organism>
<accession>A0A699SMG4</accession>
<proteinExistence type="predicted"/>